<dbReference type="Gene3D" id="3.10.20.90">
    <property type="entry name" value="Phosphatidylinositol 3-kinase Catalytic Subunit, Chain A, domain 1"/>
    <property type="match status" value="1"/>
</dbReference>
<dbReference type="SMART" id="SM00314">
    <property type="entry name" value="RA"/>
    <property type="match status" value="1"/>
</dbReference>
<dbReference type="EMBL" id="JTDE01022128">
    <property type="protein sequence ID" value="KAF7232031.1"/>
    <property type="molecule type" value="Genomic_DNA"/>
</dbReference>
<accession>A0A8S9Y8D2</accession>
<proteinExistence type="predicted"/>
<dbReference type="PANTHER" id="PTHR22738">
    <property type="entry name" value="RASSF"/>
    <property type="match status" value="1"/>
</dbReference>
<dbReference type="SUPFAM" id="SSF54236">
    <property type="entry name" value="Ubiquitin-like"/>
    <property type="match status" value="1"/>
</dbReference>
<feature type="region of interest" description="Disordered" evidence="1">
    <location>
        <begin position="451"/>
        <end position="475"/>
    </location>
</feature>
<comment type="caution">
    <text evidence="3">The sequence shown here is derived from an EMBL/GenBank/DDBJ whole genome shotgun (WGS) entry which is preliminary data.</text>
</comment>
<dbReference type="PANTHER" id="PTHR22738:SF10">
    <property type="entry name" value="RAS ASSOCIATION DOMAIN-CONTAINING PROTEIN 1 HOMOLOG"/>
    <property type="match status" value="1"/>
</dbReference>
<protein>
    <recommendedName>
        <fullName evidence="2">Ras-associating domain-containing protein</fullName>
    </recommendedName>
</protein>
<feature type="region of interest" description="Disordered" evidence="1">
    <location>
        <begin position="844"/>
        <end position="881"/>
    </location>
</feature>
<feature type="compositionally biased region" description="Polar residues" evidence="1">
    <location>
        <begin position="272"/>
        <end position="286"/>
    </location>
</feature>
<dbReference type="PROSITE" id="PS50200">
    <property type="entry name" value="RA"/>
    <property type="match status" value="1"/>
</dbReference>
<feature type="region of interest" description="Disordered" evidence="1">
    <location>
        <begin position="1023"/>
        <end position="1042"/>
    </location>
</feature>
<feature type="domain" description="Ras-associating" evidence="2">
    <location>
        <begin position="1051"/>
        <end position="1147"/>
    </location>
</feature>
<dbReference type="Pfam" id="PF16517">
    <property type="entry name" value="Nore1-SARAH"/>
    <property type="match status" value="1"/>
</dbReference>
<evidence type="ECO:0000259" key="2">
    <source>
        <dbReference type="PROSITE" id="PS50200"/>
    </source>
</evidence>
<dbReference type="Proteomes" id="UP000822476">
    <property type="component" value="Unassembled WGS sequence"/>
</dbReference>
<feature type="region of interest" description="Disordered" evidence="1">
    <location>
        <begin position="250"/>
        <end position="286"/>
    </location>
</feature>
<dbReference type="Pfam" id="PF00788">
    <property type="entry name" value="RA"/>
    <property type="match status" value="1"/>
</dbReference>
<reference evidence="3" key="1">
    <citation type="submission" date="2019-07" db="EMBL/GenBank/DDBJ databases">
        <title>Annotation for the trematode Paragonimus miyazaki's.</title>
        <authorList>
            <person name="Choi Y.-J."/>
        </authorList>
    </citation>
    <scope>NUCLEOTIDE SEQUENCE</scope>
    <source>
        <strain evidence="3">Japan</strain>
    </source>
</reference>
<feature type="compositionally biased region" description="Polar residues" evidence="1">
    <location>
        <begin position="1031"/>
        <end position="1040"/>
    </location>
</feature>
<dbReference type="Gene3D" id="1.20.5.110">
    <property type="match status" value="1"/>
</dbReference>
<feature type="region of interest" description="Disordered" evidence="1">
    <location>
        <begin position="602"/>
        <end position="622"/>
    </location>
</feature>
<dbReference type="InterPro" id="IPR000159">
    <property type="entry name" value="RA_dom"/>
</dbReference>
<dbReference type="GO" id="GO:0007165">
    <property type="term" value="P:signal transduction"/>
    <property type="evidence" value="ECO:0007669"/>
    <property type="project" value="InterPro"/>
</dbReference>
<feature type="compositionally biased region" description="Low complexity" evidence="1">
    <location>
        <begin position="677"/>
        <end position="697"/>
    </location>
</feature>
<dbReference type="CDD" id="cd21885">
    <property type="entry name" value="SARAH_RASSF1-like"/>
    <property type="match status" value="1"/>
</dbReference>
<dbReference type="AlphaFoldDB" id="A0A8S9Y8D2"/>
<dbReference type="InterPro" id="IPR033614">
    <property type="entry name" value="RASSF1-6"/>
</dbReference>
<feature type="region of interest" description="Disordered" evidence="1">
    <location>
        <begin position="752"/>
        <end position="811"/>
    </location>
</feature>
<feature type="compositionally biased region" description="Basic and acidic residues" evidence="1">
    <location>
        <begin position="761"/>
        <end position="774"/>
    </location>
</feature>
<sequence length="1260" mass="136180">MERMQWDSSVTTIKCSQQIKIGISVPGIHERATSFYNRGISISPPICKPSEQQNLGNRLTKPGSSVIIRRRSWHPNVADNDAEKGTNTADIFLCSDYPGTRLSPGQTRPKPIGKSIHAFALTPPTKAISILIGGTKSNAVGSRDDMRAARDSSKHALVSPTQHAGASVLYDLGVRVDRPTVAVQSVRVCGPSAAPVSTVVSARSTLAQPSHHPVALSHTPLTIGVSDTGSFLVSRGTNGAILNGRTVSCPRPHNNTTSRRNSFTTCRPPLPRSNTEPNSVGSRQTRVRISTSKGCGVVVATSSASGLKFVTDPASHVDWNSAKHSLRPSGSCGNLLSHTIELDFRPNELSVVPATYRSFTRSIVRTASLVDRREFDNPPSDYFVRELIGDMPNAPSSGGLGAAKASCSPTSHETRPVIRLPYLNENMSDAQTSPHSNAPCNIFGLSPVTVSSSGKPASGPGNVKDKPARLSNRTANPGQYFRIQLPCTRASSRSKGFSVTDSLKLYEDQIFGQCDPSQRPQSWCIDFGSSVDEIALIDDSHSSSPASTVSSSYSSSSSSDASQSPSFYRNCQTRPVQTEQFCPTPPIQPRVFRCPVKLSSSKEPAIQPNEDAATPTDNEPAPIGLGDVNCESNSSLLPPPSPRALANVKVLTTSNGVADCSGLSGSFDSGISQPIRSSSPAAQYSSISGNSSFSSGFETVRPTHLPNTTAHPASGLPASISLAWVPARSAKDGDCSDGDKSCGMTPCSNASSAPTLSYHNSQREHSPPSFHDDALLPDSPALAPSTHSSDPSDKQTSHPTSPDANSLLLPPPAPWNVIEYADGTPSESDDHIRYSLCCRLAEPETADLDREPPPPSSFSDGLNERVTKPRSSITEDGGGMVGTLDSDVFTYTTPLTPEFPKPVDDDSGSDMVSSIVDEGTYAFSTLDSEYMAWMRMSVMDVVKSENDLYPLTTETLDSTPRSQVHRWVDLFNSNPLGLRLNFVDDSCRLAGTLRIHINLIKPVKMSLRQTMDMLPESAFKQTDHEHALSGESPTDHQNGAQHALPPPARLVSFFLPRGTSKVVYILSSTTSLNAVQSLLDRFHIQESSRKFALYEHTLEQGKIVARKLTPTDCPLLVLLNWARVSSTREEFLRLLHQKRIVLQENDSCDINWGDFTAAELSSFLRILDKEEAEYKNAIFYQYGLLKDQVEKRLMELEHDMRMNSRIVGPNYSRVSVPSHPHAFIPVVPVPPAHHFSPVHEGQQCDCSLGKTTNQSPSASV</sequence>
<feature type="region of interest" description="Disordered" evidence="1">
    <location>
        <begin position="674"/>
        <end position="715"/>
    </location>
</feature>
<feature type="compositionally biased region" description="Low complexity" evidence="1">
    <location>
        <begin position="254"/>
        <end position="265"/>
    </location>
</feature>
<gene>
    <name evidence="3" type="ORF">EG68_08367</name>
</gene>
<evidence type="ECO:0000256" key="1">
    <source>
        <dbReference type="SAM" id="MobiDB-lite"/>
    </source>
</evidence>
<keyword evidence="4" id="KW-1185">Reference proteome</keyword>
<organism evidence="3 4">
    <name type="scientific">Paragonimus skrjabini miyazakii</name>
    <dbReference type="NCBI Taxonomy" id="59628"/>
    <lineage>
        <taxon>Eukaryota</taxon>
        <taxon>Metazoa</taxon>
        <taxon>Spiralia</taxon>
        <taxon>Lophotrochozoa</taxon>
        <taxon>Platyhelminthes</taxon>
        <taxon>Trematoda</taxon>
        <taxon>Digenea</taxon>
        <taxon>Plagiorchiida</taxon>
        <taxon>Troglotremata</taxon>
        <taxon>Troglotrematidae</taxon>
        <taxon>Paragonimus</taxon>
    </lineage>
</organism>
<feature type="compositionally biased region" description="Low complexity" evidence="1">
    <location>
        <begin position="542"/>
        <end position="566"/>
    </location>
</feature>
<evidence type="ECO:0000313" key="3">
    <source>
        <dbReference type="EMBL" id="KAF7232031.1"/>
    </source>
</evidence>
<feature type="region of interest" description="Disordered" evidence="1">
    <location>
        <begin position="540"/>
        <end position="568"/>
    </location>
</feature>
<dbReference type="InterPro" id="IPR029071">
    <property type="entry name" value="Ubiquitin-like_domsf"/>
</dbReference>
<name>A0A8S9Y8D2_9TREM</name>
<evidence type="ECO:0000313" key="4">
    <source>
        <dbReference type="Proteomes" id="UP000822476"/>
    </source>
</evidence>
<dbReference type="OrthoDB" id="6243270at2759"/>
<dbReference type="InterPro" id="IPR011524">
    <property type="entry name" value="SARAH_dom"/>
</dbReference>